<reference evidence="2" key="2">
    <citation type="journal article" date="2015" name="Fish Shellfish Immunol.">
        <title>Early steps in the European eel (Anguilla anguilla)-Vibrio vulnificus interaction in the gills: Role of the RtxA13 toxin.</title>
        <authorList>
            <person name="Callol A."/>
            <person name="Pajuelo D."/>
            <person name="Ebbesson L."/>
            <person name="Teles M."/>
            <person name="MacKenzie S."/>
            <person name="Amaro C."/>
        </authorList>
    </citation>
    <scope>NUCLEOTIDE SEQUENCE</scope>
</reference>
<keyword evidence="1" id="KW-0812">Transmembrane</keyword>
<evidence type="ECO:0000256" key="1">
    <source>
        <dbReference type="SAM" id="Phobius"/>
    </source>
</evidence>
<keyword evidence="1" id="KW-1133">Transmembrane helix</keyword>
<feature type="transmembrane region" description="Helical" evidence="1">
    <location>
        <begin position="29"/>
        <end position="52"/>
    </location>
</feature>
<evidence type="ECO:0000313" key="2">
    <source>
        <dbReference type="EMBL" id="JAH98289.1"/>
    </source>
</evidence>
<name>A0A0E9X6S1_ANGAN</name>
<protein>
    <submittedName>
        <fullName evidence="2">Uncharacterized protein</fullName>
    </submittedName>
</protein>
<dbReference type="EMBL" id="GBXM01010288">
    <property type="protein sequence ID" value="JAH98289.1"/>
    <property type="molecule type" value="Transcribed_RNA"/>
</dbReference>
<accession>A0A0E9X6S1</accession>
<reference evidence="2" key="1">
    <citation type="submission" date="2014-11" db="EMBL/GenBank/DDBJ databases">
        <authorList>
            <person name="Amaro Gonzalez C."/>
        </authorList>
    </citation>
    <scope>NUCLEOTIDE SEQUENCE</scope>
</reference>
<dbReference type="AlphaFoldDB" id="A0A0E9X6S1"/>
<organism evidence="2">
    <name type="scientific">Anguilla anguilla</name>
    <name type="common">European freshwater eel</name>
    <name type="synonym">Muraena anguilla</name>
    <dbReference type="NCBI Taxonomy" id="7936"/>
    <lineage>
        <taxon>Eukaryota</taxon>
        <taxon>Metazoa</taxon>
        <taxon>Chordata</taxon>
        <taxon>Craniata</taxon>
        <taxon>Vertebrata</taxon>
        <taxon>Euteleostomi</taxon>
        <taxon>Actinopterygii</taxon>
        <taxon>Neopterygii</taxon>
        <taxon>Teleostei</taxon>
        <taxon>Anguilliformes</taxon>
        <taxon>Anguillidae</taxon>
        <taxon>Anguilla</taxon>
    </lineage>
</organism>
<sequence>MKPKKSQFQNTNAPCQILTETVHFFRRSILSIFCITAGIQYGRLLGVILYLVSRGTYITNAVHHSKGTQELGF</sequence>
<proteinExistence type="predicted"/>
<keyword evidence="1" id="KW-0472">Membrane</keyword>